<keyword evidence="5" id="KW-0274">FAD</keyword>
<evidence type="ECO:0000256" key="8">
    <source>
        <dbReference type="SAM" id="SignalP"/>
    </source>
</evidence>
<comment type="cofactor">
    <cofactor evidence="1">
        <name>FAD</name>
        <dbReference type="ChEBI" id="CHEBI:57692"/>
    </cofactor>
</comment>
<dbReference type="Gene3D" id="3.90.660.10">
    <property type="match status" value="1"/>
</dbReference>
<evidence type="ECO:0000256" key="7">
    <source>
        <dbReference type="PIRSR" id="PIRSR601613-1"/>
    </source>
</evidence>
<comment type="similarity">
    <text evidence="3">Belongs to the flavin monoamine oxidase family.</text>
</comment>
<comment type="pathway">
    <text evidence="2">Amine and polyamine degradation; spermine degradation.</text>
</comment>
<dbReference type="InterPro" id="IPR036188">
    <property type="entry name" value="FAD/NAD-bd_sf"/>
</dbReference>
<keyword evidence="6" id="KW-0560">Oxidoreductase</keyword>
<keyword evidence="4" id="KW-0285">Flavoprotein</keyword>
<dbReference type="Gramene" id="Mp3g07160.1">
    <property type="protein sequence ID" value="Mp3g07160.1.cds"/>
    <property type="gene ID" value="Mp3g07160"/>
</dbReference>
<reference evidence="11" key="3">
    <citation type="submission" date="2017-12" db="EMBL/GenBank/DDBJ databases">
        <title>WGS assembly of Marchantia polymorpha.</title>
        <authorList>
            <person name="Bowman J.L."/>
            <person name="Kohchi T."/>
            <person name="Yamato K.T."/>
            <person name="Jenkins J."/>
            <person name="Shu S."/>
            <person name="Ishizaki K."/>
            <person name="Yamaoka S."/>
            <person name="Nishihama R."/>
            <person name="Nakamura Y."/>
            <person name="Berger F."/>
            <person name="Adam C."/>
            <person name="Aki S.S."/>
            <person name="Althoff F."/>
            <person name="Araki T."/>
            <person name="Arteaga-Vazquez M.A."/>
            <person name="Balasubrmanian S."/>
            <person name="Bauer D."/>
            <person name="Boehm C.R."/>
            <person name="Briginshaw L."/>
            <person name="Caballero-Perez J."/>
            <person name="Catarino B."/>
            <person name="Chen F."/>
            <person name="Chiyoda S."/>
            <person name="Chovatia M."/>
            <person name="Davies K.M."/>
            <person name="Delmans M."/>
            <person name="Demura T."/>
            <person name="Dierschke T."/>
            <person name="Dolan L."/>
            <person name="Dorantes-Acosta A.E."/>
            <person name="Eklund D.M."/>
            <person name="Florent S.N."/>
            <person name="Flores-Sandoval E."/>
            <person name="Fujiyama A."/>
            <person name="Fukuzawa H."/>
            <person name="Galik B."/>
            <person name="Grimanelli D."/>
            <person name="Grimwood J."/>
            <person name="Grossniklaus U."/>
            <person name="Hamada T."/>
            <person name="Haseloff J."/>
            <person name="Hetherington A.J."/>
            <person name="Higo A."/>
            <person name="Hirakawa Y."/>
            <person name="Hundley H.N."/>
            <person name="Ikeda Y."/>
            <person name="Inoue K."/>
            <person name="Inoue S."/>
            <person name="Ishida S."/>
            <person name="Jia Q."/>
            <person name="Kakita M."/>
            <person name="Kanazawa T."/>
            <person name="Kawai Y."/>
            <person name="Kawashima T."/>
            <person name="Kennedy M."/>
            <person name="Kinose K."/>
            <person name="Kinoshita T."/>
            <person name="Kohara Y."/>
            <person name="Koide E."/>
            <person name="Komatsu K."/>
            <person name="Kopischke S."/>
            <person name="Kubo M."/>
            <person name="Kyozuka J."/>
            <person name="Lagercrantz U."/>
            <person name="Lin S.S."/>
            <person name="Lindquist E."/>
            <person name="Lipzen A.M."/>
            <person name="Lu C."/>
            <person name="Luna E.D."/>
            <person name="Martienssen R.A."/>
            <person name="Minamino N."/>
            <person name="Mizutani M."/>
            <person name="Mizutani M."/>
            <person name="Mochizuki N."/>
            <person name="Monte I."/>
            <person name="Mosher R."/>
            <person name="Nagasaki H."/>
            <person name="Nakagami H."/>
            <person name="Naramoto S."/>
            <person name="Nishitani K."/>
            <person name="Ohtani M."/>
            <person name="Okamoto T."/>
            <person name="Okumura M."/>
            <person name="Phillips J."/>
            <person name="Pollak B."/>
            <person name="Reinders A."/>
            <person name="Roevekamp M."/>
            <person name="Sano R."/>
            <person name="Sawa S."/>
            <person name="Schmid M.W."/>
            <person name="Shirakawa M."/>
            <person name="Solano R."/>
            <person name="Spunde A."/>
            <person name="Suetsugu N."/>
            <person name="Sugano S."/>
            <person name="Sugiyama A."/>
            <person name="Sun R."/>
            <person name="Suzuki Y."/>
            <person name="Takenaka M."/>
            <person name="Takezawa D."/>
            <person name="Tomogane H."/>
            <person name="Tsuzuki M."/>
            <person name="Ueda T."/>
            <person name="Umeda M."/>
            <person name="Ward J.M."/>
            <person name="Watanabe Y."/>
            <person name="Yazaki K."/>
            <person name="Yokoyama R."/>
            <person name="Yoshitake Y."/>
            <person name="Yotsui I."/>
            <person name="Zachgo S."/>
            <person name="Schmutz J."/>
        </authorList>
    </citation>
    <scope>NUCLEOTIDE SEQUENCE [LARGE SCALE GENOMIC DNA]</scope>
    <source>
        <strain evidence="11">Tak-1</strain>
    </source>
</reference>
<dbReference type="PANTHER" id="PTHR10742:SF313">
    <property type="entry name" value="AMINE OXIDASE"/>
    <property type="match status" value="1"/>
</dbReference>
<feature type="chain" id="PRO_5005802623" evidence="8">
    <location>
        <begin position="21"/>
        <end position="526"/>
    </location>
</feature>
<feature type="binding site" evidence="7">
    <location>
        <position position="248"/>
    </location>
    <ligand>
        <name>FAD</name>
        <dbReference type="ChEBI" id="CHEBI:57692"/>
    </ligand>
</feature>
<dbReference type="SMR" id="A0A0M4UHS2"/>
<dbReference type="EMBL" id="KZ772678">
    <property type="protein sequence ID" value="PTQ48170.1"/>
    <property type="molecule type" value="Genomic_DNA"/>
</dbReference>
<evidence type="ECO:0000256" key="3">
    <source>
        <dbReference type="ARBA" id="ARBA00005995"/>
    </source>
</evidence>
<reference evidence="12" key="2">
    <citation type="journal article" date="2017" name="Cell">
        <title>Insights into land plant evolution garnered from the Marchantia polymorpha genome.</title>
        <authorList>
            <person name="Bowman J.L."/>
            <person name="Kohchi T."/>
            <person name="Yamato K.T."/>
            <person name="Jenkins J."/>
            <person name="Shu S."/>
            <person name="Ishizaki K."/>
            <person name="Yamaoka S."/>
            <person name="Nishihama R."/>
            <person name="Nakamura Y."/>
            <person name="Berger F."/>
            <person name="Adam C."/>
            <person name="Aki S.S."/>
            <person name="Althoff F."/>
            <person name="Araki T."/>
            <person name="Arteaga-Vazquez M.A."/>
            <person name="Balasubrmanian S."/>
            <person name="Barry K."/>
            <person name="Bauer D."/>
            <person name="Boehm C.R."/>
            <person name="Briginshaw L."/>
            <person name="Caballero-Perez J."/>
            <person name="Catarino B."/>
            <person name="Chen F."/>
            <person name="Chiyoda S."/>
            <person name="Chovatia M."/>
            <person name="Davies K.M."/>
            <person name="Delmans M."/>
            <person name="Demura T."/>
            <person name="Dierschke T."/>
            <person name="Dolan L."/>
            <person name="Dorantes-Acosta A.E."/>
            <person name="Eklund D.M."/>
            <person name="Florent S.N."/>
            <person name="Flores-Sandoval E."/>
            <person name="Fujiyama A."/>
            <person name="Fukuzawa H."/>
            <person name="Galik B."/>
            <person name="Grimanelli D."/>
            <person name="Grimwood J."/>
            <person name="Grossniklaus U."/>
            <person name="Hamada T."/>
            <person name="Haseloff J."/>
            <person name="Hetherington A.J."/>
            <person name="Higo A."/>
            <person name="Hirakawa Y."/>
            <person name="Hundley H.N."/>
            <person name="Ikeda Y."/>
            <person name="Inoue K."/>
            <person name="Inoue S.I."/>
            <person name="Ishida S."/>
            <person name="Jia Q."/>
            <person name="Kakita M."/>
            <person name="Kanazawa T."/>
            <person name="Kawai Y."/>
            <person name="Kawashima T."/>
            <person name="Kennedy M."/>
            <person name="Kinose K."/>
            <person name="Kinoshita T."/>
            <person name="Kohara Y."/>
            <person name="Koide E."/>
            <person name="Komatsu K."/>
            <person name="Kopischke S."/>
            <person name="Kubo M."/>
            <person name="Kyozuka J."/>
            <person name="Lagercrantz U."/>
            <person name="Lin S.S."/>
            <person name="Lindquist E."/>
            <person name="Lipzen A.M."/>
            <person name="Lu C.W."/>
            <person name="De Luna E."/>
            <person name="Martienssen R.A."/>
            <person name="Minamino N."/>
            <person name="Mizutani M."/>
            <person name="Mizutani M."/>
            <person name="Mochizuki N."/>
            <person name="Monte I."/>
            <person name="Mosher R."/>
            <person name="Nagasaki H."/>
            <person name="Nakagami H."/>
            <person name="Naramoto S."/>
            <person name="Nishitani K."/>
            <person name="Ohtani M."/>
            <person name="Okamoto T."/>
            <person name="Okumura M."/>
            <person name="Phillips J."/>
            <person name="Pollak B."/>
            <person name="Reinders A."/>
            <person name="Rovekamp M."/>
            <person name="Sano R."/>
            <person name="Sawa S."/>
            <person name="Schmid M.W."/>
            <person name="Shirakawa M."/>
            <person name="Solano R."/>
            <person name="Spunde A."/>
            <person name="Suetsugu N."/>
            <person name="Sugano S."/>
            <person name="Sugiyama A."/>
            <person name="Sun R."/>
            <person name="Suzuki Y."/>
            <person name="Takenaka M."/>
            <person name="Takezawa D."/>
            <person name="Tomogane H."/>
            <person name="Tsuzuki M."/>
            <person name="Ueda T."/>
            <person name="Umeda M."/>
            <person name="Ward J.M."/>
            <person name="Watanabe Y."/>
            <person name="Yazaki K."/>
            <person name="Yokoyama R."/>
            <person name="Yoshitake Y."/>
            <person name="Yotsui I."/>
            <person name="Zachgo S."/>
            <person name="Schmutz J."/>
        </authorList>
    </citation>
    <scope>NUCLEOTIDE SEQUENCE [LARGE SCALE GENOMIC DNA]</scope>
    <source>
        <strain evidence="12">Tak-1</strain>
    </source>
</reference>
<dbReference type="AlphaFoldDB" id="A0A0M4UHS2"/>
<dbReference type="InterPro" id="IPR001613">
    <property type="entry name" value="Flavin_amine_oxidase"/>
</dbReference>
<name>A0A0M4UHS2_MARPO</name>
<dbReference type="SUPFAM" id="SSF54373">
    <property type="entry name" value="FAD-linked reductases, C-terminal domain"/>
    <property type="match status" value="1"/>
</dbReference>
<evidence type="ECO:0000313" key="10">
    <source>
        <dbReference type="EMBL" id="BAS31069.1"/>
    </source>
</evidence>
<evidence type="ECO:0000256" key="5">
    <source>
        <dbReference type="ARBA" id="ARBA00022827"/>
    </source>
</evidence>
<dbReference type="GO" id="GO:0016491">
    <property type="term" value="F:oxidoreductase activity"/>
    <property type="evidence" value="ECO:0000318"/>
    <property type="project" value="GO_Central"/>
</dbReference>
<dbReference type="PRINTS" id="PR00757">
    <property type="entry name" value="AMINEOXDASEF"/>
</dbReference>
<feature type="domain" description="Amine oxidase" evidence="9">
    <location>
        <begin position="35"/>
        <end position="464"/>
    </location>
</feature>
<evidence type="ECO:0000313" key="11">
    <source>
        <dbReference type="EMBL" id="PTQ48170.1"/>
    </source>
</evidence>
<dbReference type="InterPro" id="IPR050281">
    <property type="entry name" value="Flavin_monoamine_oxidase"/>
</dbReference>
<dbReference type="GO" id="GO:0046592">
    <property type="term" value="F:polyamine oxidase activity"/>
    <property type="evidence" value="ECO:0007669"/>
    <property type="project" value="UniProtKB-ARBA"/>
</dbReference>
<evidence type="ECO:0000256" key="2">
    <source>
        <dbReference type="ARBA" id="ARBA00004723"/>
    </source>
</evidence>
<dbReference type="GO" id="GO:0006598">
    <property type="term" value="P:polyamine catabolic process"/>
    <property type="evidence" value="ECO:0000318"/>
    <property type="project" value="GO_Central"/>
</dbReference>
<protein>
    <submittedName>
        <fullName evidence="10">Polyamine oxidase</fullName>
    </submittedName>
</protein>
<accession>A0A0M4UHS2</accession>
<feature type="signal peptide" evidence="8">
    <location>
        <begin position="1"/>
        <end position="20"/>
    </location>
</feature>
<dbReference type="PANTHER" id="PTHR10742">
    <property type="entry name" value="FLAVIN MONOAMINE OXIDASE"/>
    <property type="match status" value="1"/>
</dbReference>
<dbReference type="OMA" id="YSFRSTY"/>
<dbReference type="FunFam" id="3.90.660.10:FF:000012">
    <property type="entry name" value="Polyamine oxidase 1"/>
    <property type="match status" value="1"/>
</dbReference>
<evidence type="ECO:0000259" key="9">
    <source>
        <dbReference type="Pfam" id="PF01593"/>
    </source>
</evidence>
<dbReference type="EMBL" id="LC032035">
    <property type="protein sequence ID" value="BAS31069.1"/>
    <property type="molecule type" value="mRNA"/>
</dbReference>
<feature type="binding site" evidence="7">
    <location>
        <begin position="56"/>
        <end position="57"/>
    </location>
    <ligand>
        <name>FAD</name>
        <dbReference type="ChEBI" id="CHEBI:57692"/>
    </ligand>
</feature>
<evidence type="ECO:0000256" key="1">
    <source>
        <dbReference type="ARBA" id="ARBA00001974"/>
    </source>
</evidence>
<gene>
    <name evidence="10" type="primary">MpPAO3</name>
    <name evidence="11" type="ORF">MARPO_0006s0189</name>
</gene>
<dbReference type="OrthoDB" id="5046242at2759"/>
<dbReference type="Proteomes" id="UP000244005">
    <property type="component" value="Unassembled WGS sequence"/>
</dbReference>
<dbReference type="SUPFAM" id="SSF51905">
    <property type="entry name" value="FAD/NAD(P)-binding domain"/>
    <property type="match status" value="1"/>
</dbReference>
<dbReference type="InterPro" id="IPR002937">
    <property type="entry name" value="Amino_oxidase"/>
</dbReference>
<keyword evidence="12" id="KW-1185">Reference proteome</keyword>
<proteinExistence type="evidence at transcript level"/>
<dbReference type="GO" id="GO:0050660">
    <property type="term" value="F:flavin adenine dinucleotide binding"/>
    <property type="evidence" value="ECO:0007669"/>
    <property type="project" value="UniProtKB-ARBA"/>
</dbReference>
<evidence type="ECO:0000256" key="6">
    <source>
        <dbReference type="ARBA" id="ARBA00023002"/>
    </source>
</evidence>
<sequence length="526" mass="58115">MVTAVFVVLFLSAVAFHALAAEDVNVDVIIIGAGMAGIAAGRTLTEMGITNFVILEATDRVGGRIRNTDFAGMKVEMGANWVEGVNGKELNPVWDLAKQVNLRTILTDTSNLSSNVYDASGALPPQIQAQAMATAQNEYVNSLSATLTANNDDDVSVLTAQRLFGSVASTPVEMALDYQLYDGEFAEPPRVTSLKNTQPLPTFENFGEDSYFAADPRGFATIIQPVASYLKNTNGTIEDPRLMLNKVVNKIAYGDWGVSVSTEDGATYTAKAAIATVSLGVLQSKLINFEPDLPFWKLEAIFEFNMAIYTKIFLKFPSKFWRTDPGTEFFLYADDSRGYYPVWQHLEREFPGSNIIFVTVTDDESRRIEQQSDNQTLSEIMDVLRKMYGPTIPMAEEILIPRWWSNRFFKGTFSNWPIGVTSREFAELQAPIDRLYFAGEHTSADYNGYIHGAYFTGIDAAKSVATCLKQGQCVSGSTKQKNKTKGKKLMEASVCAAPIKEELDAQRQHWVKKVKLVEEALAAKCA</sequence>
<reference evidence="10" key="1">
    <citation type="submission" date="2015-03" db="EMBL/GenBank/DDBJ databases">
        <title>Marchantia polymorpha polyamine oxidase 3 gene.</title>
        <authorList>
            <person name="Kim D.W."/>
            <person name="Berberich T."/>
            <person name="Yokoyama J."/>
            <person name="Kojima S."/>
            <person name="Kusano T."/>
        </authorList>
    </citation>
    <scope>NUCLEOTIDE SEQUENCE</scope>
</reference>
<evidence type="ECO:0000256" key="4">
    <source>
        <dbReference type="ARBA" id="ARBA00022630"/>
    </source>
</evidence>
<evidence type="ECO:0000313" key="12">
    <source>
        <dbReference type="Proteomes" id="UP000244005"/>
    </source>
</evidence>
<dbReference type="Pfam" id="PF01593">
    <property type="entry name" value="Amino_oxidase"/>
    <property type="match status" value="1"/>
</dbReference>
<organism evidence="10">
    <name type="scientific">Marchantia polymorpha</name>
    <name type="common">Common liverwort</name>
    <name type="synonym">Marchantia aquatica</name>
    <dbReference type="NCBI Taxonomy" id="3197"/>
    <lineage>
        <taxon>Eukaryota</taxon>
        <taxon>Viridiplantae</taxon>
        <taxon>Streptophyta</taxon>
        <taxon>Embryophyta</taxon>
        <taxon>Marchantiophyta</taxon>
        <taxon>Marchantiopsida</taxon>
        <taxon>Marchantiidae</taxon>
        <taxon>Marchantiales</taxon>
        <taxon>Marchantiaceae</taxon>
        <taxon>Marchantia</taxon>
    </lineage>
</organism>
<dbReference type="Gene3D" id="3.50.50.60">
    <property type="entry name" value="FAD/NAD(P)-binding domain"/>
    <property type="match status" value="1"/>
</dbReference>
<keyword evidence="8" id="KW-0732">Signal</keyword>